<feature type="compositionally biased region" description="Polar residues" evidence="1">
    <location>
        <begin position="24"/>
        <end position="35"/>
    </location>
</feature>
<dbReference type="Proteomes" id="UP000011761">
    <property type="component" value="Unassembled WGS sequence"/>
</dbReference>
<keyword evidence="3" id="KW-1185">Reference proteome</keyword>
<evidence type="ECO:0000313" key="2">
    <source>
        <dbReference type="EMBL" id="EMC93574.1"/>
    </source>
</evidence>
<reference evidence="2 3" key="1">
    <citation type="journal article" date="2012" name="PLoS Pathog.">
        <title>Diverse lifestyles and strategies of plant pathogenesis encoded in the genomes of eighteen Dothideomycetes fungi.</title>
        <authorList>
            <person name="Ohm R.A."/>
            <person name="Feau N."/>
            <person name="Henrissat B."/>
            <person name="Schoch C.L."/>
            <person name="Horwitz B.A."/>
            <person name="Barry K.W."/>
            <person name="Condon B.J."/>
            <person name="Copeland A.C."/>
            <person name="Dhillon B."/>
            <person name="Glaser F."/>
            <person name="Hesse C.N."/>
            <person name="Kosti I."/>
            <person name="LaButti K."/>
            <person name="Lindquist E.A."/>
            <person name="Lucas S."/>
            <person name="Salamov A.A."/>
            <person name="Bradshaw R.E."/>
            <person name="Ciuffetti L."/>
            <person name="Hamelin R.C."/>
            <person name="Kema G.H.J."/>
            <person name="Lawrence C."/>
            <person name="Scott J.A."/>
            <person name="Spatafora J.W."/>
            <person name="Turgeon B.G."/>
            <person name="de Wit P.J.G.M."/>
            <person name="Zhong S."/>
            <person name="Goodwin S.B."/>
            <person name="Grigoriev I.V."/>
        </authorList>
    </citation>
    <scope>NUCLEOTIDE SEQUENCE [LARGE SCALE GENOMIC DNA]</scope>
    <source>
        <strain evidence="2 3">UAMH 10762</strain>
    </source>
</reference>
<accession>M2N3J8</accession>
<dbReference type="KEGG" id="bcom:BAUCODRAFT_246027"/>
<evidence type="ECO:0000256" key="1">
    <source>
        <dbReference type="SAM" id="MobiDB-lite"/>
    </source>
</evidence>
<proteinExistence type="predicted"/>
<gene>
    <name evidence="2" type="ORF">BAUCODRAFT_246027</name>
</gene>
<dbReference type="HOGENOM" id="CLU_2319963_0_0_1"/>
<protein>
    <submittedName>
        <fullName evidence="2">Uncharacterized protein</fullName>
    </submittedName>
</protein>
<evidence type="ECO:0000313" key="3">
    <source>
        <dbReference type="Proteomes" id="UP000011761"/>
    </source>
</evidence>
<dbReference type="EMBL" id="KB445560">
    <property type="protein sequence ID" value="EMC93574.1"/>
    <property type="molecule type" value="Genomic_DNA"/>
</dbReference>
<organism evidence="2 3">
    <name type="scientific">Baudoinia panamericana (strain UAMH 10762)</name>
    <name type="common">Angels' share fungus</name>
    <name type="synonym">Baudoinia compniacensis (strain UAMH 10762)</name>
    <dbReference type="NCBI Taxonomy" id="717646"/>
    <lineage>
        <taxon>Eukaryota</taxon>
        <taxon>Fungi</taxon>
        <taxon>Dikarya</taxon>
        <taxon>Ascomycota</taxon>
        <taxon>Pezizomycotina</taxon>
        <taxon>Dothideomycetes</taxon>
        <taxon>Dothideomycetidae</taxon>
        <taxon>Mycosphaerellales</taxon>
        <taxon>Teratosphaeriaceae</taxon>
        <taxon>Baudoinia</taxon>
    </lineage>
</organism>
<sequence>MQVAMNVNGSREPDSRVGLRLGPASTTSGRSVPTHCSSIISTQQTAGPMRRTDLRVAACNVMNSPDASPAELHKLSKSWAFHLLPTWSEGAPPCMKDAA</sequence>
<feature type="region of interest" description="Disordered" evidence="1">
    <location>
        <begin position="1"/>
        <end position="35"/>
    </location>
</feature>
<dbReference type="RefSeq" id="XP_007679661.1">
    <property type="nucleotide sequence ID" value="XM_007681471.1"/>
</dbReference>
<name>M2N3J8_BAUPA</name>
<dbReference type="GeneID" id="19110212"/>
<dbReference type="AlphaFoldDB" id="M2N3J8"/>